<accession>A0A812XCM5</accession>
<organism evidence="2 3">
    <name type="scientific">Symbiodinium pilosum</name>
    <name type="common">Dinoflagellate</name>
    <dbReference type="NCBI Taxonomy" id="2952"/>
    <lineage>
        <taxon>Eukaryota</taxon>
        <taxon>Sar</taxon>
        <taxon>Alveolata</taxon>
        <taxon>Dinophyceae</taxon>
        <taxon>Suessiales</taxon>
        <taxon>Symbiodiniaceae</taxon>
        <taxon>Symbiodinium</taxon>
    </lineage>
</organism>
<dbReference type="AlphaFoldDB" id="A0A812XCM5"/>
<feature type="region of interest" description="Disordered" evidence="1">
    <location>
        <begin position="254"/>
        <end position="273"/>
    </location>
</feature>
<dbReference type="EMBL" id="CAJNIZ010045601">
    <property type="protein sequence ID" value="CAE7724628.1"/>
    <property type="molecule type" value="Genomic_DNA"/>
</dbReference>
<evidence type="ECO:0000313" key="2">
    <source>
        <dbReference type="EMBL" id="CAE7724628.1"/>
    </source>
</evidence>
<protein>
    <submittedName>
        <fullName evidence="2">Uncharacterized protein</fullName>
    </submittedName>
</protein>
<dbReference type="OrthoDB" id="433656at2759"/>
<name>A0A812XCM5_SYMPI</name>
<evidence type="ECO:0000256" key="1">
    <source>
        <dbReference type="SAM" id="MobiDB-lite"/>
    </source>
</evidence>
<feature type="non-terminal residue" evidence="2">
    <location>
        <position position="1"/>
    </location>
</feature>
<gene>
    <name evidence="2" type="ORF">SPIL2461_LOCUS20708</name>
</gene>
<comment type="caution">
    <text evidence="2">The sequence shown here is derived from an EMBL/GenBank/DDBJ whole genome shotgun (WGS) entry which is preliminary data.</text>
</comment>
<dbReference type="Proteomes" id="UP000649617">
    <property type="component" value="Unassembled WGS sequence"/>
</dbReference>
<evidence type="ECO:0000313" key="3">
    <source>
        <dbReference type="Proteomes" id="UP000649617"/>
    </source>
</evidence>
<sequence>RSVKGAYGLQRNRQGLFRAKISFAHIRFYSCFTIGSVAVEYHILLVRLRQLVMVNAQRGTSSDSISELFEAFEAAFAILEREAVVSTNLCSGLGLQSSGPELNHFLQKFGIRSFLSMRAQRLLGSTQLSSPVLPLVDVLTLRKQLLLARSQGWQSFRNACFGLLSSQDSDSSRSGCVPPPDSFNAEARPSHWDRRRKRRLTEALYKPREKFTATLQRKPKVAASTTADIAFERLKIASSATERALAACKGKGGLGIRRRSRAGPKLREAHWLR</sequence>
<reference evidence="2" key="1">
    <citation type="submission" date="2021-02" db="EMBL/GenBank/DDBJ databases">
        <authorList>
            <person name="Dougan E. K."/>
            <person name="Rhodes N."/>
            <person name="Thang M."/>
            <person name="Chan C."/>
        </authorList>
    </citation>
    <scope>NUCLEOTIDE SEQUENCE</scope>
</reference>
<keyword evidence="3" id="KW-1185">Reference proteome</keyword>
<proteinExistence type="predicted"/>
<feature type="region of interest" description="Disordered" evidence="1">
    <location>
        <begin position="167"/>
        <end position="190"/>
    </location>
</feature>